<keyword evidence="4 10" id="KW-0547">Nucleotide-binding</keyword>
<name>A0A2M7DAJ2_9BACT</name>
<dbReference type="GO" id="GO:0004814">
    <property type="term" value="F:arginine-tRNA ligase activity"/>
    <property type="evidence" value="ECO:0007669"/>
    <property type="project" value="UniProtKB-UniRule"/>
</dbReference>
<dbReference type="InterPro" id="IPR009080">
    <property type="entry name" value="tRNAsynth_Ia_anticodon-bd"/>
</dbReference>
<organism evidence="13 14">
    <name type="scientific">Candidatus Nealsonbacteria bacterium CG02_land_8_20_14_3_00_34_20</name>
    <dbReference type="NCBI Taxonomy" id="1974698"/>
    <lineage>
        <taxon>Bacteria</taxon>
        <taxon>Candidatus Nealsoniibacteriota</taxon>
    </lineage>
</organism>
<evidence type="ECO:0000313" key="13">
    <source>
        <dbReference type="EMBL" id="PIV45492.1"/>
    </source>
</evidence>
<evidence type="ECO:0000256" key="8">
    <source>
        <dbReference type="ARBA" id="ARBA00049339"/>
    </source>
</evidence>
<dbReference type="EC" id="6.1.1.19" evidence="2 9"/>
<dbReference type="HAMAP" id="MF_00123">
    <property type="entry name" value="Arg_tRNA_synth"/>
    <property type="match status" value="1"/>
</dbReference>
<dbReference type="EMBL" id="PETY01000029">
    <property type="protein sequence ID" value="PIV45492.1"/>
    <property type="molecule type" value="Genomic_DNA"/>
</dbReference>
<evidence type="ECO:0000256" key="9">
    <source>
        <dbReference type="NCBIfam" id="TIGR00456"/>
    </source>
</evidence>
<dbReference type="InterPro" id="IPR036695">
    <property type="entry name" value="Arg-tRNA-synth_N_sf"/>
</dbReference>
<keyword evidence="3 10" id="KW-0436">Ligase</keyword>
<dbReference type="SUPFAM" id="SSF47323">
    <property type="entry name" value="Anticodon-binding domain of a subclass of class I aminoacyl-tRNA synthetases"/>
    <property type="match status" value="1"/>
</dbReference>
<evidence type="ECO:0000313" key="14">
    <source>
        <dbReference type="Proteomes" id="UP000229625"/>
    </source>
</evidence>
<evidence type="ECO:0000259" key="12">
    <source>
        <dbReference type="SMART" id="SM01016"/>
    </source>
</evidence>
<proteinExistence type="inferred from homology"/>
<dbReference type="FunFam" id="3.40.50.620:FF:000116">
    <property type="entry name" value="Arginine--tRNA ligase"/>
    <property type="match status" value="1"/>
</dbReference>
<dbReference type="PRINTS" id="PR01038">
    <property type="entry name" value="TRNASYNTHARG"/>
</dbReference>
<comment type="caution">
    <text evidence="13">The sequence shown here is derived from an EMBL/GenBank/DDBJ whole genome shotgun (WGS) entry which is preliminary data.</text>
</comment>
<sequence length="578" mass="67137">MVKEELEKLIKESIQSLLKERRFQEFKIPVIEVGYPREELYGDYTTNIAFKIGQILQKEPGQIAKDLEVKISNLKTNLIKRTEVKNGFINFFLSPHFFLKEIDIILKEKKKYGSSRIGKRKTVLIDYSSPNIAKPFGIGHLRSTIIGQAIYNIYKFLGFKCIGDNHLGDWGTQYGKLFYAIQKWGNKKKIEKEPIKELNKLYVKFHQEAEKNPQLEEKGRKWFKKLEEGNKQVKRIWQKCVSWSLKEFEKIYQLLGIKIDYCLGESFYQKMLKGVIKEAMKKKIAVKSQGAIIIKYPQEALPPSMLLKSDGATTYLARDLATIKYRLKRWKPSLIIYEVGVEQSLHLKQLFQAVELLGWLNPAPEPSVRYGAGKTKFCHIGHGLYRSKQGKFSTRKGQTIFLEEVLEEAIKRAEEIIEKSGTSRGLSKKEKEEISKMVGIGAIKYNDLSQYYSKDIIFDWEKILNIKGNSGPYLQYTFVRTQSVLKKSNLRRLDLHHFNGRDFKKEELDILRTIYKFPEAVKEAAEKFSPNLICNLAFDLAQKYNLFYEKLPILKAPTESKKQFRLVLTASCSQVLEN</sequence>
<dbReference type="GO" id="GO:0005524">
    <property type="term" value="F:ATP binding"/>
    <property type="evidence" value="ECO:0007669"/>
    <property type="project" value="UniProtKB-KW"/>
</dbReference>
<dbReference type="Pfam" id="PF03485">
    <property type="entry name" value="Arg_tRNA_synt_N"/>
    <property type="match status" value="1"/>
</dbReference>
<reference evidence="14" key="1">
    <citation type="submission" date="2017-09" db="EMBL/GenBank/DDBJ databases">
        <title>Depth-based differentiation of microbial function through sediment-hosted aquifers and enrichment of novel symbionts in the deep terrestrial subsurface.</title>
        <authorList>
            <person name="Probst A.J."/>
            <person name="Ladd B."/>
            <person name="Jarett J.K."/>
            <person name="Geller-Mcgrath D.E."/>
            <person name="Sieber C.M.K."/>
            <person name="Emerson J.B."/>
            <person name="Anantharaman K."/>
            <person name="Thomas B.C."/>
            <person name="Malmstrom R."/>
            <person name="Stieglmeier M."/>
            <person name="Klingl A."/>
            <person name="Woyke T."/>
            <person name="Ryan C.M."/>
            <person name="Banfield J.F."/>
        </authorList>
    </citation>
    <scope>NUCLEOTIDE SEQUENCE [LARGE SCALE GENOMIC DNA]</scope>
</reference>
<keyword evidence="5 10" id="KW-0067">ATP-binding</keyword>
<dbReference type="GO" id="GO:0006420">
    <property type="term" value="P:arginyl-tRNA aminoacylation"/>
    <property type="evidence" value="ECO:0007669"/>
    <property type="project" value="UniProtKB-UniRule"/>
</dbReference>
<feature type="domain" description="Arginyl tRNA synthetase N-terminal" evidence="12">
    <location>
        <begin position="4"/>
        <end position="93"/>
    </location>
</feature>
<dbReference type="PANTHER" id="PTHR11956">
    <property type="entry name" value="ARGINYL-TRNA SYNTHETASE"/>
    <property type="match status" value="1"/>
</dbReference>
<dbReference type="Proteomes" id="UP000229625">
    <property type="component" value="Unassembled WGS sequence"/>
</dbReference>
<evidence type="ECO:0000256" key="1">
    <source>
        <dbReference type="ARBA" id="ARBA00005594"/>
    </source>
</evidence>
<dbReference type="InterPro" id="IPR001278">
    <property type="entry name" value="Arg-tRNA-ligase"/>
</dbReference>
<comment type="similarity">
    <text evidence="1 10">Belongs to the class-I aminoacyl-tRNA synthetase family.</text>
</comment>
<dbReference type="InterPro" id="IPR008909">
    <property type="entry name" value="DALR_anticod-bd"/>
</dbReference>
<dbReference type="SMART" id="SM01016">
    <property type="entry name" value="Arg_tRNA_synt_N"/>
    <property type="match status" value="1"/>
</dbReference>
<evidence type="ECO:0000256" key="7">
    <source>
        <dbReference type="ARBA" id="ARBA00023146"/>
    </source>
</evidence>
<dbReference type="NCBIfam" id="TIGR00456">
    <property type="entry name" value="argS"/>
    <property type="match status" value="1"/>
</dbReference>
<comment type="catalytic activity">
    <reaction evidence="8">
        <text>tRNA(Arg) + L-arginine + ATP = L-arginyl-tRNA(Arg) + AMP + diphosphate</text>
        <dbReference type="Rhea" id="RHEA:20301"/>
        <dbReference type="Rhea" id="RHEA-COMP:9658"/>
        <dbReference type="Rhea" id="RHEA-COMP:9673"/>
        <dbReference type="ChEBI" id="CHEBI:30616"/>
        <dbReference type="ChEBI" id="CHEBI:32682"/>
        <dbReference type="ChEBI" id="CHEBI:33019"/>
        <dbReference type="ChEBI" id="CHEBI:78442"/>
        <dbReference type="ChEBI" id="CHEBI:78513"/>
        <dbReference type="ChEBI" id="CHEBI:456215"/>
        <dbReference type="EC" id="6.1.1.19"/>
    </reaction>
</comment>
<evidence type="ECO:0000256" key="2">
    <source>
        <dbReference type="ARBA" id="ARBA00012837"/>
    </source>
</evidence>
<dbReference type="Gene3D" id="1.10.730.10">
    <property type="entry name" value="Isoleucyl-tRNA Synthetase, Domain 1"/>
    <property type="match status" value="1"/>
</dbReference>
<protein>
    <recommendedName>
        <fullName evidence="2 9">Arginine--tRNA ligase</fullName>
        <ecNumber evidence="2 9">6.1.1.19</ecNumber>
    </recommendedName>
</protein>
<dbReference type="SUPFAM" id="SSF52374">
    <property type="entry name" value="Nucleotidylyl transferase"/>
    <property type="match status" value="1"/>
</dbReference>
<dbReference type="PANTHER" id="PTHR11956:SF5">
    <property type="entry name" value="ARGININE--TRNA LIGASE, CYTOPLASMIC"/>
    <property type="match status" value="1"/>
</dbReference>
<keyword evidence="6 10" id="KW-0648">Protein biosynthesis</keyword>
<dbReference type="InterPro" id="IPR014729">
    <property type="entry name" value="Rossmann-like_a/b/a_fold"/>
</dbReference>
<evidence type="ECO:0000256" key="10">
    <source>
        <dbReference type="RuleBase" id="RU363038"/>
    </source>
</evidence>
<accession>A0A2M7DAJ2</accession>
<evidence type="ECO:0000256" key="6">
    <source>
        <dbReference type="ARBA" id="ARBA00022917"/>
    </source>
</evidence>
<dbReference type="Pfam" id="PF00750">
    <property type="entry name" value="tRNA-synt_1d"/>
    <property type="match status" value="1"/>
</dbReference>
<evidence type="ECO:0000259" key="11">
    <source>
        <dbReference type="SMART" id="SM00836"/>
    </source>
</evidence>
<dbReference type="Pfam" id="PF05746">
    <property type="entry name" value="DALR_1"/>
    <property type="match status" value="1"/>
</dbReference>
<dbReference type="SMART" id="SM00836">
    <property type="entry name" value="DALR_1"/>
    <property type="match status" value="1"/>
</dbReference>
<dbReference type="InterPro" id="IPR035684">
    <property type="entry name" value="ArgRS_core"/>
</dbReference>
<gene>
    <name evidence="13" type="ORF">COS24_02010</name>
</gene>
<dbReference type="GO" id="GO:0005737">
    <property type="term" value="C:cytoplasm"/>
    <property type="evidence" value="ECO:0007669"/>
    <property type="project" value="UniProtKB-UniRule"/>
</dbReference>
<dbReference type="InterPro" id="IPR005148">
    <property type="entry name" value="Arg-tRNA-synth_N"/>
</dbReference>
<feature type="non-terminal residue" evidence="13">
    <location>
        <position position="578"/>
    </location>
</feature>
<dbReference type="SUPFAM" id="SSF55190">
    <property type="entry name" value="Arginyl-tRNA synthetase (ArgRS), N-terminal 'additional' domain"/>
    <property type="match status" value="1"/>
</dbReference>
<evidence type="ECO:0000256" key="5">
    <source>
        <dbReference type="ARBA" id="ARBA00022840"/>
    </source>
</evidence>
<feature type="domain" description="DALR anticodon binding" evidence="11">
    <location>
        <begin position="474"/>
        <end position="576"/>
    </location>
</feature>
<evidence type="ECO:0000256" key="4">
    <source>
        <dbReference type="ARBA" id="ARBA00022741"/>
    </source>
</evidence>
<dbReference type="AlphaFoldDB" id="A0A2M7DAJ2"/>
<dbReference type="Gene3D" id="3.30.1360.70">
    <property type="entry name" value="Arginyl tRNA synthetase N-terminal domain"/>
    <property type="match status" value="1"/>
</dbReference>
<evidence type="ECO:0000256" key="3">
    <source>
        <dbReference type="ARBA" id="ARBA00022598"/>
    </source>
</evidence>
<keyword evidence="7 10" id="KW-0030">Aminoacyl-tRNA synthetase</keyword>
<dbReference type="Gene3D" id="3.40.50.620">
    <property type="entry name" value="HUPs"/>
    <property type="match status" value="1"/>
</dbReference>